<gene>
    <name evidence="4" type="ORF">SAMN04488094_108156</name>
</gene>
<feature type="domain" description="Glycosyl transferase family 1" evidence="2">
    <location>
        <begin position="165"/>
        <end position="322"/>
    </location>
</feature>
<dbReference type="EMBL" id="FOLG01000008">
    <property type="protein sequence ID" value="SFC73197.1"/>
    <property type="molecule type" value="Genomic_DNA"/>
</dbReference>
<dbReference type="GO" id="GO:0016757">
    <property type="term" value="F:glycosyltransferase activity"/>
    <property type="evidence" value="ECO:0007669"/>
    <property type="project" value="InterPro"/>
</dbReference>
<dbReference type="InterPro" id="IPR028098">
    <property type="entry name" value="Glyco_trans_4-like_N"/>
</dbReference>
<evidence type="ECO:0000313" key="5">
    <source>
        <dbReference type="Proteomes" id="UP000198728"/>
    </source>
</evidence>
<dbReference type="AlphaFoldDB" id="A0A1I1LJ18"/>
<keyword evidence="5" id="KW-1185">Reference proteome</keyword>
<dbReference type="GO" id="GO:0009103">
    <property type="term" value="P:lipopolysaccharide biosynthetic process"/>
    <property type="evidence" value="ECO:0007669"/>
    <property type="project" value="TreeGrafter"/>
</dbReference>
<dbReference type="Pfam" id="PF00534">
    <property type="entry name" value="Glycos_transf_1"/>
    <property type="match status" value="1"/>
</dbReference>
<dbReference type="PANTHER" id="PTHR46401:SF2">
    <property type="entry name" value="GLYCOSYLTRANSFERASE WBBK-RELATED"/>
    <property type="match status" value="1"/>
</dbReference>
<dbReference type="RefSeq" id="WP_177208356.1">
    <property type="nucleotide sequence ID" value="NZ_FOLG01000008.1"/>
</dbReference>
<evidence type="ECO:0000259" key="2">
    <source>
        <dbReference type="Pfam" id="PF00534"/>
    </source>
</evidence>
<dbReference type="CDD" id="cd03801">
    <property type="entry name" value="GT4_PimA-like"/>
    <property type="match status" value="1"/>
</dbReference>
<evidence type="ECO:0000259" key="3">
    <source>
        <dbReference type="Pfam" id="PF13439"/>
    </source>
</evidence>
<dbReference type="STRING" id="441112.SAMN04488094_108156"/>
<evidence type="ECO:0000256" key="1">
    <source>
        <dbReference type="ARBA" id="ARBA00022679"/>
    </source>
</evidence>
<protein>
    <submittedName>
        <fullName evidence="4">Glycosyltransferase involved in cell wall bisynthesis</fullName>
    </submittedName>
</protein>
<dbReference type="InterPro" id="IPR001296">
    <property type="entry name" value="Glyco_trans_1"/>
</dbReference>
<accession>A0A1I1LJ18</accession>
<organism evidence="4 5">
    <name type="scientific">Tropicimonas isoalkanivorans</name>
    <dbReference type="NCBI Taxonomy" id="441112"/>
    <lineage>
        <taxon>Bacteria</taxon>
        <taxon>Pseudomonadati</taxon>
        <taxon>Pseudomonadota</taxon>
        <taxon>Alphaproteobacteria</taxon>
        <taxon>Rhodobacterales</taxon>
        <taxon>Roseobacteraceae</taxon>
        <taxon>Tropicimonas</taxon>
    </lineage>
</organism>
<keyword evidence="1 4" id="KW-0808">Transferase</keyword>
<sequence>MTVPAAFAIPGDIETLTGGFIYERRLLEGLRAAGHGVQHIRLAETFPAPSDEDMAAAIAALEDVEPTRPLIVDGLVFGAIDTAGLSRVRAPIVAMIHHPLALESGLDEASRIHLFRTERDNLTLAAHVFVPSPHTRRVLVEQYDAKSERITVIRPGVEPPSGPPRPAEPPLILSVGILHPRKGHNVLIDALDRIRQLEWRAVIVGNAWDPDFAVALERQIDQLDLGGRVRLAGKVPAEELQDLYQTAAIFALATRYEGYGIVFDEALSHGLPIVSCRTGAVPDTVPSSSGMLVPADDPDAFAAALARLLQDRDLRATLAEAALRAGADAPSWADQARLAGAVLDTLAAERLG</sequence>
<dbReference type="Pfam" id="PF13439">
    <property type="entry name" value="Glyco_transf_4"/>
    <property type="match status" value="1"/>
</dbReference>
<reference evidence="4 5" key="1">
    <citation type="submission" date="2016-10" db="EMBL/GenBank/DDBJ databases">
        <authorList>
            <person name="de Groot N.N."/>
        </authorList>
    </citation>
    <scope>NUCLEOTIDE SEQUENCE [LARGE SCALE GENOMIC DNA]</scope>
    <source>
        <strain evidence="4 5">DSM 19548</strain>
    </source>
</reference>
<dbReference type="PANTHER" id="PTHR46401">
    <property type="entry name" value="GLYCOSYLTRANSFERASE WBBK-RELATED"/>
    <property type="match status" value="1"/>
</dbReference>
<dbReference type="SUPFAM" id="SSF53756">
    <property type="entry name" value="UDP-Glycosyltransferase/glycogen phosphorylase"/>
    <property type="match status" value="1"/>
</dbReference>
<dbReference type="Gene3D" id="3.40.50.2000">
    <property type="entry name" value="Glycogen Phosphorylase B"/>
    <property type="match status" value="2"/>
</dbReference>
<evidence type="ECO:0000313" key="4">
    <source>
        <dbReference type="EMBL" id="SFC73197.1"/>
    </source>
</evidence>
<name>A0A1I1LJ18_9RHOB</name>
<proteinExistence type="predicted"/>
<feature type="domain" description="Glycosyltransferase subfamily 4-like N-terminal" evidence="3">
    <location>
        <begin position="84"/>
        <end position="158"/>
    </location>
</feature>
<dbReference type="Proteomes" id="UP000198728">
    <property type="component" value="Unassembled WGS sequence"/>
</dbReference>